<dbReference type="EMBL" id="JACXYU010000008">
    <property type="protein sequence ID" value="MBD3933107.1"/>
    <property type="molecule type" value="Genomic_DNA"/>
</dbReference>
<dbReference type="Proteomes" id="UP000632289">
    <property type="component" value="Unassembled WGS sequence"/>
</dbReference>
<sequence>MVRRTAAVVVGCVAALAGMGGTAVACPSPGEGDRLTITYQEGRTADVQRFVLECHPAGGDHPKAEEACAAVDRETRNRAASPFAPVEQDAMCTYIYGGPQTARVTGTWQGRTIDASFERTNGCEIARWDRLTPALPEVE</sequence>
<dbReference type="PROSITE" id="PS51257">
    <property type="entry name" value="PROKAR_LIPOPROTEIN"/>
    <property type="match status" value="1"/>
</dbReference>
<keyword evidence="7" id="KW-0732">Signal</keyword>
<dbReference type="AlphaFoldDB" id="A0A927IDG8"/>
<evidence type="ECO:0000313" key="9">
    <source>
        <dbReference type="EMBL" id="MBD3933107.1"/>
    </source>
</evidence>
<evidence type="ECO:0000259" key="8">
    <source>
        <dbReference type="Pfam" id="PF00720"/>
    </source>
</evidence>
<accession>A0A927IDG8</accession>
<evidence type="ECO:0000256" key="4">
    <source>
        <dbReference type="ARBA" id="ARBA00022690"/>
    </source>
</evidence>
<evidence type="ECO:0000256" key="6">
    <source>
        <dbReference type="ARBA" id="ARBA00023157"/>
    </source>
</evidence>
<keyword evidence="3" id="KW-0964">Secreted</keyword>
<name>A0A927IDG8_9ACTN</name>
<evidence type="ECO:0000256" key="3">
    <source>
        <dbReference type="ARBA" id="ARBA00022525"/>
    </source>
</evidence>
<keyword evidence="5" id="KW-0722">Serine protease inhibitor</keyword>
<dbReference type="Pfam" id="PF00720">
    <property type="entry name" value="SSI"/>
    <property type="match status" value="1"/>
</dbReference>
<feature type="chain" id="PRO_5036690288" description="Subtilisin inhibitor domain-containing protein" evidence="7">
    <location>
        <begin position="26"/>
        <end position="139"/>
    </location>
</feature>
<evidence type="ECO:0000256" key="5">
    <source>
        <dbReference type="ARBA" id="ARBA00022900"/>
    </source>
</evidence>
<feature type="signal peptide" evidence="7">
    <location>
        <begin position="1"/>
        <end position="25"/>
    </location>
</feature>
<comment type="similarity">
    <text evidence="2">Belongs to the protease inhibitor I16 (SSI) family.</text>
</comment>
<dbReference type="SUPFAM" id="SSF55399">
    <property type="entry name" value="Subtilisin inhibitor"/>
    <property type="match status" value="1"/>
</dbReference>
<evidence type="ECO:0000313" key="10">
    <source>
        <dbReference type="Proteomes" id="UP000632289"/>
    </source>
</evidence>
<evidence type="ECO:0000256" key="2">
    <source>
        <dbReference type="ARBA" id="ARBA00010472"/>
    </source>
</evidence>
<organism evidence="9 10">
    <name type="scientific">Streptomyces chumphonensis</name>
    <dbReference type="NCBI Taxonomy" id="1214925"/>
    <lineage>
        <taxon>Bacteria</taxon>
        <taxon>Bacillati</taxon>
        <taxon>Actinomycetota</taxon>
        <taxon>Actinomycetes</taxon>
        <taxon>Kitasatosporales</taxon>
        <taxon>Streptomycetaceae</taxon>
        <taxon>Streptomyces</taxon>
    </lineage>
</organism>
<dbReference type="InterPro" id="IPR036819">
    <property type="entry name" value="Subtilisin_inhibitor-like_sf"/>
</dbReference>
<comment type="subcellular location">
    <subcellularLocation>
        <location evidence="1">Secreted</location>
    </subcellularLocation>
</comment>
<feature type="domain" description="Subtilisin inhibitor" evidence="8">
    <location>
        <begin position="35"/>
        <end position="114"/>
    </location>
</feature>
<dbReference type="GO" id="GO:0005576">
    <property type="term" value="C:extracellular region"/>
    <property type="evidence" value="ECO:0007669"/>
    <property type="project" value="UniProtKB-SubCell"/>
</dbReference>
<dbReference type="InterPro" id="IPR023549">
    <property type="entry name" value="Subtilisin_inhibitor"/>
</dbReference>
<evidence type="ECO:0000256" key="7">
    <source>
        <dbReference type="SAM" id="SignalP"/>
    </source>
</evidence>
<keyword evidence="10" id="KW-1185">Reference proteome</keyword>
<dbReference type="Gene3D" id="3.30.350.10">
    <property type="entry name" value="Subtilisin inhibitor-like"/>
    <property type="match status" value="1"/>
</dbReference>
<dbReference type="GO" id="GO:0004867">
    <property type="term" value="F:serine-type endopeptidase inhibitor activity"/>
    <property type="evidence" value="ECO:0007669"/>
    <property type="project" value="UniProtKB-KW"/>
</dbReference>
<proteinExistence type="inferred from homology"/>
<comment type="caution">
    <text evidence="9">The sequence shown here is derived from an EMBL/GenBank/DDBJ whole genome shotgun (WGS) entry which is preliminary data.</text>
</comment>
<keyword evidence="6" id="KW-1015">Disulfide bond</keyword>
<keyword evidence="4" id="KW-0646">Protease inhibitor</keyword>
<reference evidence="9" key="1">
    <citation type="submission" date="2020-09" db="EMBL/GenBank/DDBJ databases">
        <title>Secondary metabolite and genome analysis of marine Streptomyces chumphonensis KK1-2T.</title>
        <authorList>
            <person name="Phongsopitanun W."/>
            <person name="Kanchanasin P."/>
            <person name="Pittayakhajonwut P."/>
            <person name="Suwanborirux K."/>
            <person name="Tanasupawat S."/>
        </authorList>
    </citation>
    <scope>NUCLEOTIDE SEQUENCE</scope>
    <source>
        <strain evidence="9">KK1-2</strain>
    </source>
</reference>
<evidence type="ECO:0000256" key="1">
    <source>
        <dbReference type="ARBA" id="ARBA00004613"/>
    </source>
</evidence>
<gene>
    <name evidence="9" type="ORF">IF129_16310</name>
</gene>
<protein>
    <recommendedName>
        <fullName evidence="8">Subtilisin inhibitor domain-containing protein</fullName>
    </recommendedName>
</protein>